<accession>A0A9E7N303</accession>
<organism evidence="1 2">
    <name type="scientific">Brevundimonas phage vB_BpoS-Gurke</name>
    <dbReference type="NCBI Taxonomy" id="2948599"/>
    <lineage>
        <taxon>Viruses</taxon>
        <taxon>Duplodnaviria</taxon>
        <taxon>Heunggongvirae</taxon>
        <taxon>Uroviricota</taxon>
        <taxon>Caudoviricetes</taxon>
        <taxon>Jeanschmidtviridae</taxon>
        <taxon>Kikimoravirus</taxon>
        <taxon>Kikimoravirus gurke</taxon>
    </lineage>
</organism>
<sequence>MKRKFRFRKLEVRLLMKSGAVIRFFASDITATSSGDNNLSGLKWDGARGVPLYIRLDDISAVGTRRVPFWTRL</sequence>
<evidence type="ECO:0000313" key="2">
    <source>
        <dbReference type="Proteomes" id="UP001055634"/>
    </source>
</evidence>
<protein>
    <submittedName>
        <fullName evidence="1">Uncharacterized protein</fullName>
    </submittedName>
</protein>
<dbReference type="EMBL" id="ON529850">
    <property type="protein sequence ID" value="UTC28125.1"/>
    <property type="molecule type" value="Genomic_DNA"/>
</dbReference>
<evidence type="ECO:0000313" key="1">
    <source>
        <dbReference type="EMBL" id="UTC28125.1"/>
    </source>
</evidence>
<dbReference type="Proteomes" id="UP001055634">
    <property type="component" value="Segment"/>
</dbReference>
<proteinExistence type="predicted"/>
<reference evidence="1" key="1">
    <citation type="submission" date="2022-04" db="EMBL/GenBank/DDBJ databases">
        <authorList>
            <person name="Friedrich I."/>
            <person name="Schneider D."/>
            <person name="Poehlein A."/>
            <person name="Hertel R."/>
            <person name="Daniel R."/>
        </authorList>
    </citation>
    <scope>NUCLEOTIDE SEQUENCE</scope>
</reference>
<gene>
    <name evidence="1" type="ORF">GURKE_00940</name>
</gene>
<name>A0A9E7N303_9CAUD</name>
<keyword evidence="2" id="KW-1185">Reference proteome</keyword>